<proteinExistence type="predicted"/>
<organism evidence="2 3">
    <name type="scientific">Nonomuraea maheshkhaliensis</name>
    <dbReference type="NCBI Taxonomy" id="419590"/>
    <lineage>
        <taxon>Bacteria</taxon>
        <taxon>Bacillati</taxon>
        <taxon>Actinomycetota</taxon>
        <taxon>Actinomycetes</taxon>
        <taxon>Streptosporangiales</taxon>
        <taxon>Streptosporangiaceae</taxon>
        <taxon>Nonomuraea</taxon>
    </lineage>
</organism>
<reference evidence="2 3" key="1">
    <citation type="journal article" date="2019" name="Int. J. Syst. Evol. Microbiol.">
        <title>The Global Catalogue of Microorganisms (GCM) 10K type strain sequencing project: providing services to taxonomists for standard genome sequencing and annotation.</title>
        <authorList>
            <consortium name="The Broad Institute Genomics Platform"/>
            <consortium name="The Broad Institute Genome Sequencing Center for Infectious Disease"/>
            <person name="Wu L."/>
            <person name="Ma J."/>
        </authorList>
    </citation>
    <scope>NUCLEOTIDE SEQUENCE [LARGE SCALE GENOMIC DNA]</scope>
    <source>
        <strain evidence="2 3">JCM 13929</strain>
    </source>
</reference>
<evidence type="ECO:0000313" key="2">
    <source>
        <dbReference type="EMBL" id="GAA1626691.1"/>
    </source>
</evidence>
<feature type="domain" description="Aminoglycoside phosphotransferase" evidence="1">
    <location>
        <begin position="40"/>
        <end position="249"/>
    </location>
</feature>
<name>A0ABN2F2K8_9ACTN</name>
<dbReference type="InterPro" id="IPR002575">
    <property type="entry name" value="Aminoglycoside_PTrfase"/>
</dbReference>
<dbReference type="Proteomes" id="UP001500064">
    <property type="component" value="Unassembled WGS sequence"/>
</dbReference>
<evidence type="ECO:0000313" key="3">
    <source>
        <dbReference type="Proteomes" id="UP001500064"/>
    </source>
</evidence>
<accession>A0ABN2F2K8</accession>
<dbReference type="InterPro" id="IPR011009">
    <property type="entry name" value="Kinase-like_dom_sf"/>
</dbReference>
<comment type="caution">
    <text evidence="2">The sequence shown here is derived from an EMBL/GenBank/DDBJ whole genome shotgun (WGS) entry which is preliminary data.</text>
</comment>
<dbReference type="RefSeq" id="WP_346104099.1">
    <property type="nucleotide sequence ID" value="NZ_BAAAMU010000013.1"/>
</dbReference>
<keyword evidence="3" id="KW-1185">Reference proteome</keyword>
<dbReference type="Gene3D" id="1.10.510.10">
    <property type="entry name" value="Transferase(Phosphotransferase) domain 1"/>
    <property type="match status" value="1"/>
</dbReference>
<dbReference type="EMBL" id="BAAAMU010000013">
    <property type="protein sequence ID" value="GAA1626691.1"/>
    <property type="molecule type" value="Genomic_DNA"/>
</dbReference>
<protein>
    <recommendedName>
        <fullName evidence="1">Aminoglycoside phosphotransferase domain-containing protein</fullName>
    </recommendedName>
</protein>
<evidence type="ECO:0000259" key="1">
    <source>
        <dbReference type="Pfam" id="PF01636"/>
    </source>
</evidence>
<sequence length="305" mass="33754">MFTPPLSPTDHDVLSAVRDGWLPVAENAAYLPVGFGAHHWRIDQDSVPALFATLDVPGGHRTADLFEGAYAAASELAARGFLWVLAPVRSTNGSFTIPLAEGILSVTPWATGRTPDEAEAARPDHTAKMRRLLAELHSTPAPVSLPHWQPRITPDFSGQLTHAATRLWNAGPFGEDARRLIVESAESIAGWASRYAELAEKALAALDRWVPTHGEPHHANQMLTDSGLVLVDWESFALAPHERDLLDLPEHDQRALGGEPEMIELFELEWRLTEIREYARWFQAPHTGSEDDRTALADLRNELTR</sequence>
<dbReference type="Pfam" id="PF01636">
    <property type="entry name" value="APH"/>
    <property type="match status" value="1"/>
</dbReference>
<gene>
    <name evidence="2" type="ORF">GCM10009733_024280</name>
</gene>
<dbReference type="SUPFAM" id="SSF56112">
    <property type="entry name" value="Protein kinase-like (PK-like)"/>
    <property type="match status" value="1"/>
</dbReference>